<evidence type="ECO:0000256" key="5">
    <source>
        <dbReference type="ARBA" id="ARBA00022679"/>
    </source>
</evidence>
<dbReference type="Proteomes" id="UP000654993">
    <property type="component" value="Unassembled WGS sequence"/>
</dbReference>
<dbReference type="GO" id="GO:0015940">
    <property type="term" value="P:pantothenate biosynthetic process"/>
    <property type="evidence" value="ECO:0007669"/>
    <property type="project" value="UniProtKB-UniRule"/>
</dbReference>
<evidence type="ECO:0000256" key="1">
    <source>
        <dbReference type="ARBA" id="ARBA00005033"/>
    </source>
</evidence>
<dbReference type="PANTHER" id="PTHR20881">
    <property type="entry name" value="3-METHYL-2-OXOBUTANOATE HYDROXYMETHYLTRANSFERASE"/>
    <property type="match status" value="1"/>
</dbReference>
<feature type="binding site" evidence="7 10">
    <location>
        <position position="120"/>
    </location>
    <ligand>
        <name>Mg(2+)</name>
        <dbReference type="ChEBI" id="CHEBI:18420"/>
    </ligand>
</feature>
<evidence type="ECO:0000256" key="8">
    <source>
        <dbReference type="PIRSR" id="PIRSR000388-1"/>
    </source>
</evidence>
<evidence type="ECO:0000313" key="12">
    <source>
        <dbReference type="Proteomes" id="UP000654993"/>
    </source>
</evidence>
<keyword evidence="4 7" id="KW-0566">Pantothenate biosynthesis</keyword>
<dbReference type="InterPro" id="IPR003700">
    <property type="entry name" value="Pantoate_hydroxy_MeTrfase"/>
</dbReference>
<feature type="binding site" evidence="7 9">
    <location>
        <position position="88"/>
    </location>
    <ligand>
        <name>3-methyl-2-oxobutanoate</name>
        <dbReference type="ChEBI" id="CHEBI:11851"/>
    </ligand>
</feature>
<dbReference type="GO" id="GO:0005737">
    <property type="term" value="C:cytoplasm"/>
    <property type="evidence" value="ECO:0007669"/>
    <property type="project" value="UniProtKB-SubCell"/>
</dbReference>
<sequence length="291" mass="31655">MSDKVKKLNTSTIRRMKVNREPIAMITAYDYPSAKLAQEAGADILLVGDSLGMVVLGYDSTIPVTLEDMIHHSKAVTRGADHCFVVADLPFATYHGSIDRTIANAARLMQEGRVHALKLEGGAEIAEHVEACVRAGIPVMGHIGLTPQSVLQLGGWKIQGKSLEQAEKLVQDAKALEQAGAFSIVLEMVPEELAAHITEQLTIPTIGIGSGRYCDGQVLVYHDVLNYATPIKPRFVKQYADIGSTVQTAIAQYVSEVKNRKFPGEENVYHNDEGVIDQLKHNSSAGDENPR</sequence>
<feature type="active site" description="Proton acceptor" evidence="7 8">
    <location>
        <position position="187"/>
    </location>
</feature>
<dbReference type="PIRSF" id="PIRSF000388">
    <property type="entry name" value="Pantoate_hydroxy_MeTrfase"/>
    <property type="match status" value="1"/>
</dbReference>
<accession>A0A916QD58</accession>
<evidence type="ECO:0000256" key="4">
    <source>
        <dbReference type="ARBA" id="ARBA00022655"/>
    </source>
</evidence>
<evidence type="ECO:0000313" key="11">
    <source>
        <dbReference type="EMBL" id="GFR36918.1"/>
    </source>
</evidence>
<dbReference type="PANTHER" id="PTHR20881:SF0">
    <property type="entry name" value="3-METHYL-2-OXOBUTANOATE HYDROXYMETHYLTRANSFERASE"/>
    <property type="match status" value="1"/>
</dbReference>
<feature type="binding site" evidence="7 9">
    <location>
        <begin position="49"/>
        <end position="50"/>
    </location>
    <ligand>
        <name>3-methyl-2-oxobutanoate</name>
        <dbReference type="ChEBI" id="CHEBI:11851"/>
    </ligand>
</feature>
<gene>
    <name evidence="7 11" type="primary">panB</name>
    <name evidence="11" type="ORF">PRECH8_02140</name>
</gene>
<comment type="pathway">
    <text evidence="1 7">Cofactor biosynthesis; (R)-pantothenate biosynthesis; (R)-pantoate from 3-methyl-2-oxobutanoate: step 1/2.</text>
</comment>
<dbReference type="NCBIfam" id="TIGR00222">
    <property type="entry name" value="panB"/>
    <property type="match status" value="1"/>
</dbReference>
<dbReference type="NCBIfam" id="NF001452">
    <property type="entry name" value="PRK00311.1"/>
    <property type="match status" value="1"/>
</dbReference>
<dbReference type="InterPro" id="IPR015813">
    <property type="entry name" value="Pyrv/PenolPyrv_kinase-like_dom"/>
</dbReference>
<dbReference type="FunFam" id="3.20.20.60:FF:000003">
    <property type="entry name" value="3-methyl-2-oxobutanoate hydroxymethyltransferase"/>
    <property type="match status" value="1"/>
</dbReference>
<dbReference type="EC" id="2.1.2.11" evidence="7"/>
<reference evidence="11" key="1">
    <citation type="submission" date="2020-08" db="EMBL/GenBank/DDBJ databases">
        <authorList>
            <person name="Uke A."/>
            <person name="Chhe C."/>
            <person name="Baramee S."/>
            <person name="Kosugi A."/>
        </authorList>
    </citation>
    <scope>NUCLEOTIDE SEQUENCE</scope>
    <source>
        <strain evidence="11">DA-C8</strain>
    </source>
</reference>
<keyword evidence="7 10" id="KW-0479">Metal-binding</keyword>
<comment type="function">
    <text evidence="6 7">Catalyzes the reversible reaction in which hydroxymethyl group from 5,10-methylenetetrahydrofolate is transferred onto alpha-ketoisovalerate to form ketopantoate.</text>
</comment>
<dbReference type="CDD" id="cd06557">
    <property type="entry name" value="KPHMT-like"/>
    <property type="match status" value="1"/>
</dbReference>
<dbReference type="GO" id="GO:0003864">
    <property type="term" value="F:3-methyl-2-oxobutanoate hydroxymethyltransferase activity"/>
    <property type="evidence" value="ECO:0007669"/>
    <property type="project" value="UniProtKB-UniRule"/>
</dbReference>
<feature type="binding site" evidence="7 10">
    <location>
        <position position="49"/>
    </location>
    <ligand>
        <name>Mg(2+)</name>
        <dbReference type="ChEBI" id="CHEBI:18420"/>
    </ligand>
</feature>
<dbReference type="AlphaFoldDB" id="A0A916QD58"/>
<comment type="catalytic activity">
    <reaction evidence="7">
        <text>(6R)-5,10-methylene-5,6,7,8-tetrahydrofolate + 3-methyl-2-oxobutanoate + H2O = 2-dehydropantoate + (6S)-5,6,7,8-tetrahydrofolate</text>
        <dbReference type="Rhea" id="RHEA:11824"/>
        <dbReference type="ChEBI" id="CHEBI:11561"/>
        <dbReference type="ChEBI" id="CHEBI:11851"/>
        <dbReference type="ChEBI" id="CHEBI:15377"/>
        <dbReference type="ChEBI" id="CHEBI:15636"/>
        <dbReference type="ChEBI" id="CHEBI:57453"/>
        <dbReference type="EC" id="2.1.2.11"/>
    </reaction>
</comment>
<dbReference type="Gene3D" id="3.20.20.60">
    <property type="entry name" value="Phosphoenolpyruvate-binding domains"/>
    <property type="match status" value="1"/>
</dbReference>
<keyword evidence="7" id="KW-0963">Cytoplasm</keyword>
<comment type="subcellular location">
    <subcellularLocation>
        <location evidence="7">Cytoplasm</location>
    </subcellularLocation>
</comment>
<comment type="subunit">
    <text evidence="3 7">Homodecamer; pentamer of dimers.</text>
</comment>
<feature type="binding site" evidence="7 9">
    <location>
        <position position="118"/>
    </location>
    <ligand>
        <name>3-methyl-2-oxobutanoate</name>
        <dbReference type="ChEBI" id="CHEBI:11851"/>
    </ligand>
</feature>
<dbReference type="EMBL" id="BMAQ01000001">
    <property type="protein sequence ID" value="GFR36918.1"/>
    <property type="molecule type" value="Genomic_DNA"/>
</dbReference>
<keyword evidence="12" id="KW-1185">Reference proteome</keyword>
<organism evidence="11 12">
    <name type="scientific">Insulibacter thermoxylanivorax</name>
    <dbReference type="NCBI Taxonomy" id="2749268"/>
    <lineage>
        <taxon>Bacteria</taxon>
        <taxon>Bacillati</taxon>
        <taxon>Bacillota</taxon>
        <taxon>Bacilli</taxon>
        <taxon>Bacillales</taxon>
        <taxon>Paenibacillaceae</taxon>
        <taxon>Insulibacter</taxon>
    </lineage>
</organism>
<feature type="binding site" evidence="7 10">
    <location>
        <position position="88"/>
    </location>
    <ligand>
        <name>Mg(2+)</name>
        <dbReference type="ChEBI" id="CHEBI:18420"/>
    </ligand>
</feature>
<evidence type="ECO:0000256" key="2">
    <source>
        <dbReference type="ARBA" id="ARBA00008676"/>
    </source>
</evidence>
<keyword evidence="5 7" id="KW-0808">Transferase</keyword>
<evidence type="ECO:0000256" key="7">
    <source>
        <dbReference type="HAMAP-Rule" id="MF_00156"/>
    </source>
</evidence>
<dbReference type="Pfam" id="PF02548">
    <property type="entry name" value="Pantoate_transf"/>
    <property type="match status" value="1"/>
</dbReference>
<proteinExistence type="inferred from homology"/>
<comment type="similarity">
    <text evidence="2 7">Belongs to the PanB family.</text>
</comment>
<name>A0A916QD58_9BACL</name>
<comment type="caution">
    <text evidence="11">The sequence shown here is derived from an EMBL/GenBank/DDBJ whole genome shotgun (WGS) entry which is preliminary data.</text>
</comment>
<dbReference type="SUPFAM" id="SSF51621">
    <property type="entry name" value="Phosphoenolpyruvate/pyruvate domain"/>
    <property type="match status" value="1"/>
</dbReference>
<reference evidence="11" key="2">
    <citation type="journal article" date="2021" name="Data Brief">
        <title>Draft genome sequence data of the facultative, thermophilic, xylanolytic bacterium Paenibacillus sp. strain DA-C8.</title>
        <authorList>
            <person name="Chhe C."/>
            <person name="Uke A."/>
            <person name="Baramee S."/>
            <person name="Ungkulpasvich U."/>
            <person name="Tachaapaikoon C."/>
            <person name="Pason P."/>
            <person name="Waeonukul R."/>
            <person name="Ratanakhanokchai K."/>
            <person name="Kosugi A."/>
        </authorList>
    </citation>
    <scope>NUCLEOTIDE SEQUENCE</scope>
    <source>
        <strain evidence="11">DA-C8</strain>
    </source>
</reference>
<keyword evidence="7 10" id="KW-0460">Magnesium</keyword>
<evidence type="ECO:0000256" key="9">
    <source>
        <dbReference type="PIRSR" id="PIRSR000388-2"/>
    </source>
</evidence>
<evidence type="ECO:0000256" key="10">
    <source>
        <dbReference type="PIRSR" id="PIRSR000388-3"/>
    </source>
</evidence>
<dbReference type="InterPro" id="IPR040442">
    <property type="entry name" value="Pyrv_kinase-like_dom_sf"/>
</dbReference>
<dbReference type="HAMAP" id="MF_00156">
    <property type="entry name" value="PanB"/>
    <property type="match status" value="1"/>
</dbReference>
<dbReference type="RefSeq" id="WP_200965205.1">
    <property type="nucleotide sequence ID" value="NZ_BMAQ01000001.1"/>
</dbReference>
<evidence type="ECO:0000256" key="3">
    <source>
        <dbReference type="ARBA" id="ARBA00011424"/>
    </source>
</evidence>
<comment type="cofactor">
    <cofactor evidence="7 10">
        <name>Mg(2+)</name>
        <dbReference type="ChEBI" id="CHEBI:18420"/>
    </cofactor>
    <text evidence="7 10">Binds 1 Mg(2+) ion per subunit.</text>
</comment>
<dbReference type="GO" id="GO:0000287">
    <property type="term" value="F:magnesium ion binding"/>
    <property type="evidence" value="ECO:0007669"/>
    <property type="project" value="TreeGrafter"/>
</dbReference>
<evidence type="ECO:0000256" key="6">
    <source>
        <dbReference type="ARBA" id="ARBA00056497"/>
    </source>
</evidence>
<protein>
    <recommendedName>
        <fullName evidence="7">3-methyl-2-oxobutanoate hydroxymethyltransferase</fullName>
        <ecNumber evidence="7">2.1.2.11</ecNumber>
    </recommendedName>
    <alternativeName>
        <fullName evidence="7">Ketopantoate hydroxymethyltransferase</fullName>
        <shortName evidence="7">KPHMT</shortName>
    </alternativeName>
</protein>